<dbReference type="Pfam" id="PF00067">
    <property type="entry name" value="p450"/>
    <property type="match status" value="1"/>
</dbReference>
<keyword evidence="1 3" id="KW-0479">Metal-binding</keyword>
<dbReference type="SUPFAM" id="SSF48264">
    <property type="entry name" value="Cytochrome P450"/>
    <property type="match status" value="1"/>
</dbReference>
<feature type="binding site" description="axial binding residue" evidence="3">
    <location>
        <position position="385"/>
    </location>
    <ligand>
        <name>heme</name>
        <dbReference type="ChEBI" id="CHEBI:30413"/>
    </ligand>
    <ligandPart>
        <name>Fe</name>
        <dbReference type="ChEBI" id="CHEBI:18248"/>
    </ligandPart>
</feature>
<proteinExistence type="inferred from homology"/>
<dbReference type="InterPro" id="IPR001128">
    <property type="entry name" value="Cyt_P450"/>
</dbReference>
<dbReference type="GO" id="GO:0016709">
    <property type="term" value="F:oxidoreductase activity, acting on paired donors, with incorporation or reduction of molecular oxygen, NAD(P)H as one donor, and incorporation of one atom of oxygen"/>
    <property type="evidence" value="ECO:0007669"/>
    <property type="project" value="TreeGrafter"/>
</dbReference>
<keyword evidence="2 3" id="KW-0408">Iron</keyword>
<organism evidence="5 6">
    <name type="scientific">Canna indica</name>
    <name type="common">Indian-shot</name>
    <dbReference type="NCBI Taxonomy" id="4628"/>
    <lineage>
        <taxon>Eukaryota</taxon>
        <taxon>Viridiplantae</taxon>
        <taxon>Streptophyta</taxon>
        <taxon>Embryophyta</taxon>
        <taxon>Tracheophyta</taxon>
        <taxon>Spermatophyta</taxon>
        <taxon>Magnoliopsida</taxon>
        <taxon>Liliopsida</taxon>
        <taxon>Zingiberales</taxon>
        <taxon>Cannaceae</taxon>
        <taxon>Canna</taxon>
    </lineage>
</organism>
<gene>
    <name evidence="5" type="ORF">Cni_G20495</name>
</gene>
<keyword evidence="4" id="KW-0503">Monooxygenase</keyword>
<dbReference type="GO" id="GO:0020037">
    <property type="term" value="F:heme binding"/>
    <property type="evidence" value="ECO:0007669"/>
    <property type="project" value="InterPro"/>
</dbReference>
<keyword evidence="3 4" id="KW-0349">Heme</keyword>
<dbReference type="PRINTS" id="PR00463">
    <property type="entry name" value="EP450I"/>
</dbReference>
<dbReference type="Proteomes" id="UP001327560">
    <property type="component" value="Chromosome 6"/>
</dbReference>
<evidence type="ECO:0000256" key="2">
    <source>
        <dbReference type="ARBA" id="ARBA00023004"/>
    </source>
</evidence>
<reference evidence="5 6" key="1">
    <citation type="submission" date="2023-10" db="EMBL/GenBank/DDBJ databases">
        <title>Chromosome-scale genome assembly provides insights into flower coloration mechanisms of Canna indica.</title>
        <authorList>
            <person name="Li C."/>
        </authorList>
    </citation>
    <scope>NUCLEOTIDE SEQUENCE [LARGE SCALE GENOMIC DNA]</scope>
    <source>
        <tissue evidence="5">Flower</tissue>
    </source>
</reference>
<comment type="similarity">
    <text evidence="4">Belongs to the cytochrome P450 family.</text>
</comment>
<dbReference type="GO" id="GO:0010268">
    <property type="term" value="P:brassinosteroid homeostasis"/>
    <property type="evidence" value="ECO:0007669"/>
    <property type="project" value="TreeGrafter"/>
</dbReference>
<dbReference type="CDD" id="cd11043">
    <property type="entry name" value="CYP90-like"/>
    <property type="match status" value="1"/>
</dbReference>
<dbReference type="AlphaFoldDB" id="A0AAQ3QJQ5"/>
<evidence type="ECO:0000313" key="6">
    <source>
        <dbReference type="Proteomes" id="UP001327560"/>
    </source>
</evidence>
<evidence type="ECO:0000256" key="1">
    <source>
        <dbReference type="ARBA" id="ARBA00022723"/>
    </source>
</evidence>
<evidence type="ECO:0000256" key="3">
    <source>
        <dbReference type="PIRSR" id="PIRSR602401-1"/>
    </source>
</evidence>
<evidence type="ECO:0000256" key="4">
    <source>
        <dbReference type="RuleBase" id="RU000461"/>
    </source>
</evidence>
<keyword evidence="4" id="KW-0560">Oxidoreductase</keyword>
<dbReference type="Gene3D" id="1.10.630.10">
    <property type="entry name" value="Cytochrome P450"/>
    <property type="match status" value="1"/>
</dbReference>
<dbReference type="GO" id="GO:0005506">
    <property type="term" value="F:iron ion binding"/>
    <property type="evidence" value="ECO:0007669"/>
    <property type="project" value="InterPro"/>
</dbReference>
<dbReference type="PANTHER" id="PTHR24286">
    <property type="entry name" value="CYTOCHROME P450 26"/>
    <property type="match status" value="1"/>
</dbReference>
<dbReference type="PROSITE" id="PS00086">
    <property type="entry name" value="CYTOCHROME_P450"/>
    <property type="match status" value="1"/>
</dbReference>
<dbReference type="GO" id="GO:0016125">
    <property type="term" value="P:sterol metabolic process"/>
    <property type="evidence" value="ECO:0007669"/>
    <property type="project" value="TreeGrafter"/>
</dbReference>
<name>A0AAQ3QJQ5_9LILI</name>
<accession>A0AAQ3QJQ5</accession>
<dbReference type="InterPro" id="IPR017972">
    <property type="entry name" value="Cyt_P450_CS"/>
</dbReference>
<dbReference type="EMBL" id="CP136895">
    <property type="protein sequence ID" value="WOL11731.1"/>
    <property type="molecule type" value="Genomic_DNA"/>
</dbReference>
<dbReference type="InterPro" id="IPR002401">
    <property type="entry name" value="Cyt_P450_E_grp-I"/>
</dbReference>
<dbReference type="PANTHER" id="PTHR24286:SF254">
    <property type="entry name" value="3-EPI-6-DEOXOCATHASTERONE 23-MONOOXYGENASE CYP90C1"/>
    <property type="match status" value="1"/>
</dbReference>
<dbReference type="InterPro" id="IPR036396">
    <property type="entry name" value="Cyt_P450_sf"/>
</dbReference>
<evidence type="ECO:0000313" key="5">
    <source>
        <dbReference type="EMBL" id="WOL11731.1"/>
    </source>
</evidence>
<sequence>MATLAPSYDSTSRPPSFYRPWFLANSSRFGKVFRTHILGKPIIISTDAEVNKVVLQNADRAFVPSYPKSVIEVMGRTSILQMRGDYHKRVHGIVSKFLKSTPLLERVQDDMLKAMNLAFSTWKHSNKKIYIQDETNKITFELLLQILLGTDPGSQETDFLTKEFMELIKGIICIPVIFPGTTLYKSLKAKERMANLITEMIRDKVESGAYKALQYFIDVLIDEFYDAKDQATSDLICNMIIEMMIPGSDSVPMIMTLAIKHLGDYPDTLKQILEENMELKRRKEEAGESYEWSDYLSLSFTQNVINETLRMANIVNSVWRKAEKDVEIKGHLIPEGWSIAASFSSVHFDEENYENPFEFSPSRWDNKGGINQSTFTPFGGGQRLCPGYVLAKVEISIFLHHFLTSFRDNLKRLSWWPSKRN</sequence>
<dbReference type="GO" id="GO:0016132">
    <property type="term" value="P:brassinosteroid biosynthetic process"/>
    <property type="evidence" value="ECO:0007669"/>
    <property type="project" value="TreeGrafter"/>
</dbReference>
<protein>
    <submittedName>
        <fullName evidence="5">3-epi-6-deoxocathasterone 23-monooxygenase-like</fullName>
    </submittedName>
</protein>
<dbReference type="PRINTS" id="PR00385">
    <property type="entry name" value="P450"/>
</dbReference>
<keyword evidence="6" id="KW-1185">Reference proteome</keyword>
<comment type="cofactor">
    <cofactor evidence="3">
        <name>heme</name>
        <dbReference type="ChEBI" id="CHEBI:30413"/>
    </cofactor>
</comment>